<dbReference type="EMBL" id="CAJNJA010055747">
    <property type="protein sequence ID" value="CAE7856408.1"/>
    <property type="molecule type" value="Genomic_DNA"/>
</dbReference>
<proteinExistence type="predicted"/>
<protein>
    <submittedName>
        <fullName evidence="2">RPT6A protein</fullName>
    </submittedName>
</protein>
<dbReference type="AlphaFoldDB" id="A0A813A8W3"/>
<feature type="domain" description="DUF659" evidence="1">
    <location>
        <begin position="19"/>
        <end position="143"/>
    </location>
</feature>
<dbReference type="InterPro" id="IPR007021">
    <property type="entry name" value="DUF659"/>
</dbReference>
<sequence length="378" mass="43249">MQSFESQAAQKQIRSWVAAVEHVTLAVDGRRMSEGRDKESMLNTVVAAGAEHFLRSEDMSAVVKDADHVAEYVEAIFAEVESPLAVHPSPSISTRHVAAVCMDSPNVNKAALKKLQDKYAKIAFLPCAFHAIDGLFGKMVKDITVLSHACRVARRVTRFVSNKSRVRAAVRKLAVKHAVRKTRQAGRKIHAVFYTKVRKTREFPQYLQVKRAYQLNFPAYKYFQREGKEICRQMKRWEEVQAATVTQRNAFVAVAKFFLAIMRPVIQKLRVVDSTKVNCMPQLIVHLCDLRQTLHDKFVELGYAYRLIRARDGVDVEKEIQTDLKRIHNICNEVMRPLTTRWHRAAMLADPHHVEEYAKEKQARGCLQLEAGQCVTYF</sequence>
<dbReference type="Proteomes" id="UP000601435">
    <property type="component" value="Unassembled WGS sequence"/>
</dbReference>
<gene>
    <name evidence="2" type="primary">RPT6A</name>
    <name evidence="2" type="ORF">SNEC2469_LOCUS26911</name>
</gene>
<evidence type="ECO:0000313" key="2">
    <source>
        <dbReference type="EMBL" id="CAE7856408.1"/>
    </source>
</evidence>
<reference evidence="2" key="1">
    <citation type="submission" date="2021-02" db="EMBL/GenBank/DDBJ databases">
        <authorList>
            <person name="Dougan E. K."/>
            <person name="Rhodes N."/>
            <person name="Thang M."/>
            <person name="Chan C."/>
        </authorList>
    </citation>
    <scope>NUCLEOTIDE SEQUENCE</scope>
</reference>
<dbReference type="Pfam" id="PF04937">
    <property type="entry name" value="DUF659"/>
    <property type="match status" value="1"/>
</dbReference>
<comment type="caution">
    <text evidence="2">The sequence shown here is derived from an EMBL/GenBank/DDBJ whole genome shotgun (WGS) entry which is preliminary data.</text>
</comment>
<organism evidence="2 3">
    <name type="scientific">Symbiodinium necroappetens</name>
    <dbReference type="NCBI Taxonomy" id="1628268"/>
    <lineage>
        <taxon>Eukaryota</taxon>
        <taxon>Sar</taxon>
        <taxon>Alveolata</taxon>
        <taxon>Dinophyceae</taxon>
        <taxon>Suessiales</taxon>
        <taxon>Symbiodiniaceae</taxon>
        <taxon>Symbiodinium</taxon>
    </lineage>
</organism>
<dbReference type="InterPro" id="IPR012337">
    <property type="entry name" value="RNaseH-like_sf"/>
</dbReference>
<evidence type="ECO:0000259" key="1">
    <source>
        <dbReference type="Pfam" id="PF04937"/>
    </source>
</evidence>
<evidence type="ECO:0000313" key="3">
    <source>
        <dbReference type="Proteomes" id="UP000601435"/>
    </source>
</evidence>
<dbReference type="OrthoDB" id="435081at2759"/>
<accession>A0A813A8W3</accession>
<name>A0A813A8W3_9DINO</name>
<dbReference type="SUPFAM" id="SSF53098">
    <property type="entry name" value="Ribonuclease H-like"/>
    <property type="match status" value="1"/>
</dbReference>
<keyword evidence="3" id="KW-1185">Reference proteome</keyword>